<feature type="transmembrane region" description="Helical" evidence="6">
    <location>
        <begin position="141"/>
        <end position="164"/>
    </location>
</feature>
<dbReference type="Proteomes" id="UP000722791">
    <property type="component" value="Unassembled WGS sequence"/>
</dbReference>
<dbReference type="OrthoDB" id="6418713at2759"/>
<evidence type="ECO:0000313" key="11">
    <source>
        <dbReference type="Proteomes" id="UP000747110"/>
    </source>
</evidence>
<evidence type="ECO:0000256" key="2">
    <source>
        <dbReference type="ARBA" id="ARBA00022692"/>
    </source>
</evidence>
<dbReference type="AlphaFoldDB" id="A0A8J4GJ49"/>
<dbReference type="EMBL" id="BNCQ01000027">
    <property type="protein sequence ID" value="GIM08203.1"/>
    <property type="molecule type" value="Genomic_DNA"/>
</dbReference>
<feature type="transmembrane region" description="Helical" evidence="6">
    <location>
        <begin position="263"/>
        <end position="282"/>
    </location>
</feature>
<evidence type="ECO:0000256" key="1">
    <source>
        <dbReference type="ARBA" id="ARBA00004141"/>
    </source>
</evidence>
<evidence type="ECO:0000259" key="7">
    <source>
        <dbReference type="Pfam" id="PF03151"/>
    </source>
</evidence>
<evidence type="ECO:0000313" key="9">
    <source>
        <dbReference type="EMBL" id="GIM08203.1"/>
    </source>
</evidence>
<evidence type="ECO:0000256" key="5">
    <source>
        <dbReference type="SAM" id="Coils"/>
    </source>
</evidence>
<evidence type="ECO:0000313" key="8">
    <source>
        <dbReference type="EMBL" id="GIL79585.1"/>
    </source>
</evidence>
<comment type="subcellular location">
    <subcellularLocation>
        <location evidence="1">Membrane</location>
        <topology evidence="1">Multi-pass membrane protein</topology>
    </subcellularLocation>
</comment>
<feature type="transmembrane region" description="Helical" evidence="6">
    <location>
        <begin position="288"/>
        <end position="305"/>
    </location>
</feature>
<feature type="transmembrane region" description="Helical" evidence="6">
    <location>
        <begin position="53"/>
        <end position="72"/>
    </location>
</feature>
<keyword evidence="4 6" id="KW-0472">Membrane</keyword>
<feature type="transmembrane region" description="Helical" evidence="6">
    <location>
        <begin position="200"/>
        <end position="217"/>
    </location>
</feature>
<evidence type="ECO:0000313" key="10">
    <source>
        <dbReference type="Proteomes" id="UP000722791"/>
    </source>
</evidence>
<protein>
    <recommendedName>
        <fullName evidence="7">Sugar phosphate transporter domain-containing protein</fullName>
    </recommendedName>
</protein>
<feature type="transmembrane region" description="Helical" evidence="6">
    <location>
        <begin position="237"/>
        <end position="256"/>
    </location>
</feature>
<name>A0A8J4GJ49_9CHLO</name>
<feature type="coiled-coil region" evidence="5">
    <location>
        <begin position="335"/>
        <end position="362"/>
    </location>
</feature>
<dbReference type="InterPro" id="IPR050186">
    <property type="entry name" value="TPT_transporter"/>
</dbReference>
<sequence>MLPKDPASQAKVVREVIRSYTYVLIWMGISIAVILFNKWLLAYSGFPFPIALTLWHMFFCSCVGVLAVRVLKVVKSHNMTPREYYSRVMPIGLLYAGSLWLSNSAYLYLSVSFIQMTKSLMPGLVYASGVMLGTEKYSRGVTLNMLLIAFGVVVCAIGEVNLVFKGVVQQLTALGFEAMRLTMVQVLINSKGYNMNPIQSLYYVSPACLVCLLVPFLSVEMSKMRTTTNWNFNPSVMLANALTAFVLNLAVFLLIGKTSALTMNIAGVIKDWMLIFFSFYLFHAPVTTLNLLGYAFCCSGVVVYNHMKLQMIKNKVAASGGGKADEEKPKEERSKEDILSEIRRLQAQMAELEDRVSSSAKVMNGGGLGPMTVALGGPSERSGELVINAAVVANSERTEQENKDK</sequence>
<dbReference type="Pfam" id="PF03151">
    <property type="entry name" value="TPT"/>
    <property type="match status" value="1"/>
</dbReference>
<evidence type="ECO:0000256" key="3">
    <source>
        <dbReference type="ARBA" id="ARBA00022989"/>
    </source>
</evidence>
<evidence type="ECO:0000256" key="6">
    <source>
        <dbReference type="SAM" id="Phobius"/>
    </source>
</evidence>
<keyword evidence="2 6" id="KW-0812">Transmembrane</keyword>
<dbReference type="EMBL" id="BNCP01000016">
    <property type="protein sequence ID" value="GIL79585.1"/>
    <property type="molecule type" value="Genomic_DNA"/>
</dbReference>
<keyword evidence="5" id="KW-0175">Coiled coil</keyword>
<feature type="domain" description="Sugar phosphate transporter" evidence="7">
    <location>
        <begin position="21"/>
        <end position="305"/>
    </location>
</feature>
<feature type="transmembrane region" description="Helical" evidence="6">
    <location>
        <begin position="20"/>
        <end position="41"/>
    </location>
</feature>
<keyword evidence="3 6" id="KW-1133">Transmembrane helix</keyword>
<accession>A0A8J4GJ49</accession>
<comment type="caution">
    <text evidence="9">The sequence shown here is derived from an EMBL/GenBank/DDBJ whole genome shotgun (WGS) entry which is preliminary data.</text>
</comment>
<dbReference type="PANTHER" id="PTHR11132">
    <property type="entry name" value="SOLUTE CARRIER FAMILY 35"/>
    <property type="match status" value="1"/>
</dbReference>
<organism evidence="9 10">
    <name type="scientific">Volvox reticuliferus</name>
    <dbReference type="NCBI Taxonomy" id="1737510"/>
    <lineage>
        <taxon>Eukaryota</taxon>
        <taxon>Viridiplantae</taxon>
        <taxon>Chlorophyta</taxon>
        <taxon>core chlorophytes</taxon>
        <taxon>Chlorophyceae</taxon>
        <taxon>CS clade</taxon>
        <taxon>Chlamydomonadales</taxon>
        <taxon>Volvocaceae</taxon>
        <taxon>Volvox</taxon>
    </lineage>
</organism>
<proteinExistence type="predicted"/>
<keyword evidence="11" id="KW-1185">Reference proteome</keyword>
<reference evidence="9" key="1">
    <citation type="journal article" date="2021" name="Proc. Natl. Acad. Sci. U.S.A.">
        <title>Three genomes in the algal genus Volvox reveal the fate of a haploid sex-determining region after a transition to homothallism.</title>
        <authorList>
            <person name="Yamamoto K."/>
            <person name="Hamaji T."/>
            <person name="Kawai-Toyooka H."/>
            <person name="Matsuzaki R."/>
            <person name="Takahashi F."/>
            <person name="Nishimura Y."/>
            <person name="Kawachi M."/>
            <person name="Noguchi H."/>
            <person name="Minakuchi Y."/>
            <person name="Umen J.G."/>
            <person name="Toyoda A."/>
            <person name="Nozaki H."/>
        </authorList>
    </citation>
    <scope>NUCLEOTIDE SEQUENCE</scope>
    <source>
        <strain evidence="9">NIES-3785</strain>
        <strain evidence="8">NIES-3786</strain>
    </source>
</reference>
<dbReference type="Proteomes" id="UP000747110">
    <property type="component" value="Unassembled WGS sequence"/>
</dbReference>
<dbReference type="GO" id="GO:0016020">
    <property type="term" value="C:membrane"/>
    <property type="evidence" value="ECO:0007669"/>
    <property type="project" value="UniProtKB-SubCell"/>
</dbReference>
<evidence type="ECO:0000256" key="4">
    <source>
        <dbReference type="ARBA" id="ARBA00023136"/>
    </source>
</evidence>
<dbReference type="InterPro" id="IPR004853">
    <property type="entry name" value="Sugar_P_trans_dom"/>
</dbReference>
<gene>
    <name evidence="8" type="ORF">Vretifemale_8907</name>
    <name evidence="9" type="ORF">Vretimale_12290</name>
</gene>